<proteinExistence type="predicted"/>
<dbReference type="EMBL" id="KZ824545">
    <property type="protein sequence ID" value="RAK90302.1"/>
    <property type="molecule type" value="Genomic_DNA"/>
</dbReference>
<accession>A0ACD1IJL2</accession>
<sequence>MLVPTGWFIRASLILKGTVCRRCLLGISALLWLGWLGLPFWSWWKTAFYFLLVLIESSLCLQVVGPKPGKAGCDKAHDLVVAGQDCLLIGNPSNLESDWRCHDRTALLAGGSLAPRKWMAYLSQPLIPGA</sequence>
<organism evidence="1 2">
    <name type="scientific">Aspergillus costaricaensis CBS 115574</name>
    <dbReference type="NCBI Taxonomy" id="1448317"/>
    <lineage>
        <taxon>Eukaryota</taxon>
        <taxon>Fungi</taxon>
        <taxon>Dikarya</taxon>
        <taxon>Ascomycota</taxon>
        <taxon>Pezizomycotina</taxon>
        <taxon>Eurotiomycetes</taxon>
        <taxon>Eurotiomycetidae</taxon>
        <taxon>Eurotiales</taxon>
        <taxon>Aspergillaceae</taxon>
        <taxon>Aspergillus</taxon>
        <taxon>Aspergillus subgen. Circumdati</taxon>
    </lineage>
</organism>
<keyword evidence="2" id="KW-1185">Reference proteome</keyword>
<reference evidence="1" key="1">
    <citation type="submission" date="2018-02" db="EMBL/GenBank/DDBJ databases">
        <title>The genomes of Aspergillus section Nigri reveals drivers in fungal speciation.</title>
        <authorList>
            <consortium name="DOE Joint Genome Institute"/>
            <person name="Vesth T.C."/>
            <person name="Nybo J."/>
            <person name="Theobald S."/>
            <person name="Brandl J."/>
            <person name="Frisvad J.C."/>
            <person name="Nielsen K.F."/>
            <person name="Lyhne E.K."/>
            <person name="Kogle M.E."/>
            <person name="Kuo A."/>
            <person name="Riley R."/>
            <person name="Clum A."/>
            <person name="Nolan M."/>
            <person name="Lipzen A."/>
            <person name="Salamov A."/>
            <person name="Henrissat B."/>
            <person name="Wiebenga A."/>
            <person name="De vries R.P."/>
            <person name="Grigoriev I.V."/>
            <person name="Mortensen U.H."/>
            <person name="Andersen M.R."/>
            <person name="Baker S.E."/>
        </authorList>
    </citation>
    <scope>NUCLEOTIDE SEQUENCE</scope>
    <source>
        <strain evidence="1">CBS 115574</strain>
    </source>
</reference>
<evidence type="ECO:0000313" key="2">
    <source>
        <dbReference type="Proteomes" id="UP000249748"/>
    </source>
</evidence>
<dbReference type="Proteomes" id="UP000249748">
    <property type="component" value="Unassembled WGS sequence"/>
</dbReference>
<name>A0ACD1IJL2_9EURO</name>
<evidence type="ECO:0000313" key="1">
    <source>
        <dbReference type="EMBL" id="RAK90302.1"/>
    </source>
</evidence>
<gene>
    <name evidence="1" type="ORF">BO79DRAFT_7593</name>
</gene>
<protein>
    <submittedName>
        <fullName evidence="1">Uncharacterized protein</fullName>
    </submittedName>
</protein>